<name>S2E616_INDAL</name>
<proteinExistence type="predicted"/>
<dbReference type="Proteomes" id="UP000006073">
    <property type="component" value="Unassembled WGS sequence"/>
</dbReference>
<dbReference type="PANTHER" id="PTHR46534:SF1">
    <property type="entry name" value="IGGFC-BINDING PROTEIN N-TERMINAL DOMAIN-CONTAINING PROTEIN"/>
    <property type="match status" value="1"/>
</dbReference>
<sequence>MCSGDFKKFFFFFLGLMAIFSFSAKAQLSTVGKEFWFGYMDNFRVEGNTPENTAFDYGIVIITASEAATGILQYGNTTIDFNLNEGQQFVHRIEDFDILHRLAGVVESKGVYINSTGNIAVHAFNERRRSADGTVILPLSALGKDYYVTSHYEVMTTNVNYNANFNDESTLLVVAVENDTRVEITPSVNTLTGNIASNPFTIELNTGQSYQLKARGDLTGTRIRVIGDNAGDCKNLAVFGGNKWTSVGDCGAANDHLYQQMYPTNTWGTEYIHISYDGRSSGELVKVLASEDNTTVFVNGVEEGSINAGQYLTFDFPANYTARIRSSKPTAVTGFSKSQECNDPSEPFYLDGDPFMITYSPNEQLLTSITFNAIQLPSINRHYVNVIVKAEAVNQTFLDGQNIGNSFQVVPENTEFSYARIFINQGVHRLSNPEGFIAYVYGFGEIESYGYVTGASLNNLNFEVEPNYSFEVDGETVACLNQEANWEIYPENEVFTYFVWEFGDGSEQKIGKSVDHIYSEPGTYEVKITASISEFSCDLQEEVIFEVTVLESGGEIVGLSSVCPVVEEVNYAFFSDDLFSKIEWKAEGGEILEISQNDTRVNVNWGEANPNAALIAIPYTLEGCPGEEIRFPVTISETIISQDIIGASEVCFDPGSVFEYSVPNASGGRTYEWEVVNGQIQGDNTGSTIRVNWDQENTSGTVSYREFSNENANCFGESPVLTVQVSSLFEVSIEEINDLICFGDETGSITIDVRGGVAPYTYEWSHDPTLKGPQAVNLLAGLYQVKVKDSLGCERILESLEVNQPEVLNLIQSHIEAPSCFGKDDARVSINLSGGTLPYSIDMENALVNGSEITINNLPAGVYEWVVTDANSCSLPVNIEIIDPTPETFEVRVQKPSCPGESNGELLALPDTRFGPVSYSWDFDSSEDALITGLPSGSYSVEVHDSRGCISVGEGVLLEEGPMVRMPTGFRPSDGWYTAVSNCELSLRISIFNRWGELIFSGTGGWDGNINGREAPLGSYSYLIQYEYILDGESKLEEQRGIFTLLR</sequence>
<evidence type="ECO:0000313" key="4">
    <source>
        <dbReference type="Proteomes" id="UP000006073"/>
    </source>
</evidence>
<dbReference type="Pfam" id="PF19408">
    <property type="entry name" value="PKD_6"/>
    <property type="match status" value="1"/>
</dbReference>
<dbReference type="AlphaFoldDB" id="S2E616"/>
<dbReference type="Pfam" id="PF17517">
    <property type="entry name" value="IgGFc_binding"/>
    <property type="match status" value="1"/>
</dbReference>
<protein>
    <submittedName>
        <fullName evidence="3">Internalin, putative</fullName>
    </submittedName>
</protein>
<dbReference type="eggNOG" id="COG3209">
    <property type="taxonomic scope" value="Bacteria"/>
</dbReference>
<evidence type="ECO:0000256" key="1">
    <source>
        <dbReference type="SAM" id="SignalP"/>
    </source>
</evidence>
<reference evidence="3 4" key="1">
    <citation type="journal article" date="2013" name="Genome Announc.">
        <title>Draft Genome Sequence of Indibacter alkaliphilus Strain LW1T, Isolated from Lonar Lake, a Haloalkaline Lake in the Buldana District of Maharashtra, India.</title>
        <authorList>
            <person name="Singh A."/>
            <person name="Kumar Jangir P."/>
            <person name="Sharma R."/>
            <person name="Singh A."/>
            <person name="Kumar Pinnaka A."/>
            <person name="Shivaji S."/>
        </authorList>
    </citation>
    <scope>NUCLEOTIDE SEQUENCE [LARGE SCALE GENOMIC DNA]</scope>
    <source>
        <strain evidence="4">CCUG 57479 / KCTC 22604 / LW1</strain>
    </source>
</reference>
<dbReference type="EMBL" id="ALWO02000028">
    <property type="protein sequence ID" value="EOZ97718.1"/>
    <property type="molecule type" value="Genomic_DNA"/>
</dbReference>
<dbReference type="STRING" id="1189612.A33Q_1691"/>
<dbReference type="InterPro" id="IPR035234">
    <property type="entry name" value="IgGFc-bd_N"/>
</dbReference>
<dbReference type="Pfam" id="PF13573">
    <property type="entry name" value="SprB"/>
    <property type="match status" value="2"/>
</dbReference>
<dbReference type="InterPro" id="IPR013783">
    <property type="entry name" value="Ig-like_fold"/>
</dbReference>
<dbReference type="eggNOG" id="COG3291">
    <property type="taxonomic scope" value="Bacteria"/>
</dbReference>
<feature type="signal peptide" evidence="1">
    <location>
        <begin position="1"/>
        <end position="26"/>
    </location>
</feature>
<keyword evidence="1" id="KW-0732">Signal</keyword>
<dbReference type="Gene3D" id="2.60.40.10">
    <property type="entry name" value="Immunoglobulins"/>
    <property type="match status" value="1"/>
</dbReference>
<organism evidence="3 4">
    <name type="scientific">Indibacter alkaliphilus (strain CCUG 57479 / KCTC 22604 / LW1)</name>
    <dbReference type="NCBI Taxonomy" id="1189612"/>
    <lineage>
        <taxon>Bacteria</taxon>
        <taxon>Pseudomonadati</taxon>
        <taxon>Bacteroidota</taxon>
        <taxon>Cytophagia</taxon>
        <taxon>Cytophagales</taxon>
        <taxon>Cyclobacteriaceae</taxon>
    </lineage>
</organism>
<comment type="caution">
    <text evidence="3">The sequence shown here is derived from an EMBL/GenBank/DDBJ whole genome shotgun (WGS) entry which is preliminary data.</text>
</comment>
<evidence type="ECO:0000313" key="3">
    <source>
        <dbReference type="EMBL" id="EOZ97718.1"/>
    </source>
</evidence>
<accession>S2E616</accession>
<dbReference type="InterPro" id="IPR035986">
    <property type="entry name" value="PKD_dom_sf"/>
</dbReference>
<evidence type="ECO:0000259" key="2">
    <source>
        <dbReference type="PROSITE" id="PS50093"/>
    </source>
</evidence>
<dbReference type="InterPro" id="IPR000601">
    <property type="entry name" value="PKD_dom"/>
</dbReference>
<dbReference type="InterPro" id="IPR045829">
    <property type="entry name" value="PKD_6"/>
</dbReference>
<dbReference type="SUPFAM" id="SSF49299">
    <property type="entry name" value="PKD domain"/>
    <property type="match status" value="1"/>
</dbReference>
<dbReference type="PANTHER" id="PTHR46534">
    <property type="entry name" value="IGGFC_BINDING DOMAIN-CONTAINING PROTEIN"/>
    <property type="match status" value="1"/>
</dbReference>
<dbReference type="OrthoDB" id="7794186at2"/>
<feature type="domain" description="PKD" evidence="2">
    <location>
        <begin position="498"/>
        <end position="531"/>
    </location>
</feature>
<keyword evidence="4" id="KW-1185">Reference proteome</keyword>
<dbReference type="PROSITE" id="PS50093">
    <property type="entry name" value="PKD"/>
    <property type="match status" value="1"/>
</dbReference>
<dbReference type="Pfam" id="PF18911">
    <property type="entry name" value="PKD_4"/>
    <property type="match status" value="1"/>
</dbReference>
<dbReference type="InterPro" id="IPR025667">
    <property type="entry name" value="SprB_repeat"/>
</dbReference>
<gene>
    <name evidence="3" type="ORF">A33Q_1691</name>
</gene>
<dbReference type="RefSeq" id="WP_009036353.1">
    <property type="nucleotide sequence ID" value="NZ_ALWO02000028.1"/>
</dbReference>
<feature type="chain" id="PRO_5004496295" evidence="1">
    <location>
        <begin position="27"/>
        <end position="1047"/>
    </location>
</feature>